<keyword evidence="1" id="KW-0812">Transmembrane</keyword>
<accession>A0A7W7ABJ5</accession>
<name>A0A7W7ABJ5_9SPHN</name>
<gene>
    <name evidence="2" type="ORF">GGR37_002111</name>
</gene>
<organism evidence="2 3">
    <name type="scientific">Novosphingobium taihuense</name>
    <dbReference type="NCBI Taxonomy" id="260085"/>
    <lineage>
        <taxon>Bacteria</taxon>
        <taxon>Pseudomonadati</taxon>
        <taxon>Pseudomonadota</taxon>
        <taxon>Alphaproteobacteria</taxon>
        <taxon>Sphingomonadales</taxon>
        <taxon>Sphingomonadaceae</taxon>
        <taxon>Novosphingobium</taxon>
    </lineage>
</organism>
<dbReference type="EMBL" id="JACHOA010000003">
    <property type="protein sequence ID" value="MBB4613836.1"/>
    <property type="molecule type" value="Genomic_DNA"/>
</dbReference>
<feature type="transmembrane region" description="Helical" evidence="1">
    <location>
        <begin position="37"/>
        <end position="55"/>
    </location>
</feature>
<keyword evidence="1" id="KW-0472">Membrane</keyword>
<dbReference type="AlphaFoldDB" id="A0A7W7ABJ5"/>
<dbReference type="Proteomes" id="UP000538566">
    <property type="component" value="Unassembled WGS sequence"/>
</dbReference>
<comment type="caution">
    <text evidence="2">The sequence shown here is derived from an EMBL/GenBank/DDBJ whole genome shotgun (WGS) entry which is preliminary data.</text>
</comment>
<evidence type="ECO:0000313" key="2">
    <source>
        <dbReference type="EMBL" id="MBB4613836.1"/>
    </source>
</evidence>
<keyword evidence="3" id="KW-1185">Reference proteome</keyword>
<evidence type="ECO:0000313" key="3">
    <source>
        <dbReference type="Proteomes" id="UP000538566"/>
    </source>
</evidence>
<evidence type="ECO:0000256" key="1">
    <source>
        <dbReference type="SAM" id="Phobius"/>
    </source>
</evidence>
<dbReference type="OrthoDB" id="7579571at2"/>
<dbReference type="RefSeq" id="WP_158637758.1">
    <property type="nucleotide sequence ID" value="NZ_JACHOA010000003.1"/>
</dbReference>
<feature type="transmembrane region" description="Helical" evidence="1">
    <location>
        <begin position="6"/>
        <end position="25"/>
    </location>
</feature>
<proteinExistence type="predicted"/>
<sequence>MSNDDVVRLIGIAMALVLVVANLRGQRIGLSDGFRMAALWGFLIVTVTLVFSVLGW</sequence>
<reference evidence="2 3" key="1">
    <citation type="submission" date="2020-08" db="EMBL/GenBank/DDBJ databases">
        <title>Genomic Encyclopedia of Type Strains, Phase IV (KMG-IV): sequencing the most valuable type-strain genomes for metagenomic binning, comparative biology and taxonomic classification.</title>
        <authorList>
            <person name="Goeker M."/>
        </authorList>
    </citation>
    <scope>NUCLEOTIDE SEQUENCE [LARGE SCALE GENOMIC DNA]</scope>
    <source>
        <strain evidence="2 3">DSM 17507</strain>
    </source>
</reference>
<keyword evidence="1" id="KW-1133">Transmembrane helix</keyword>
<protein>
    <submittedName>
        <fullName evidence="2">Uncharacterized protein</fullName>
    </submittedName>
</protein>